<dbReference type="OrthoDB" id="2019561at2759"/>
<accession>A0A843VF44</accession>
<dbReference type="PANTHER" id="PTHR35320:SF1">
    <property type="entry name" value="ATP-DEPENDENT CLP PROTEASE ATP-BINDING SUBUNIT"/>
    <property type="match status" value="1"/>
</dbReference>
<evidence type="ECO:0000313" key="1">
    <source>
        <dbReference type="EMBL" id="MQL93107.1"/>
    </source>
</evidence>
<organism evidence="1 2">
    <name type="scientific">Colocasia esculenta</name>
    <name type="common">Wild taro</name>
    <name type="synonym">Arum esculentum</name>
    <dbReference type="NCBI Taxonomy" id="4460"/>
    <lineage>
        <taxon>Eukaryota</taxon>
        <taxon>Viridiplantae</taxon>
        <taxon>Streptophyta</taxon>
        <taxon>Embryophyta</taxon>
        <taxon>Tracheophyta</taxon>
        <taxon>Spermatophyta</taxon>
        <taxon>Magnoliopsida</taxon>
        <taxon>Liliopsida</taxon>
        <taxon>Araceae</taxon>
        <taxon>Aroideae</taxon>
        <taxon>Colocasieae</taxon>
        <taxon>Colocasia</taxon>
    </lineage>
</organism>
<dbReference type="PANTHER" id="PTHR35320">
    <property type="entry name" value="ATP-DEPENDENT CLP PROTEASE ATP-BINDING SUBUNIT"/>
    <property type="match status" value="1"/>
</dbReference>
<keyword evidence="2" id="KW-1185">Reference proteome</keyword>
<evidence type="ECO:0000313" key="2">
    <source>
        <dbReference type="Proteomes" id="UP000652761"/>
    </source>
</evidence>
<name>A0A843VF44_COLES</name>
<reference evidence="1" key="1">
    <citation type="submission" date="2017-07" db="EMBL/GenBank/DDBJ databases">
        <title>Taro Niue Genome Assembly and Annotation.</title>
        <authorList>
            <person name="Atibalentja N."/>
            <person name="Keating K."/>
            <person name="Fields C.J."/>
        </authorList>
    </citation>
    <scope>NUCLEOTIDE SEQUENCE</scope>
    <source>
        <strain evidence="1">Niue_2</strain>
        <tissue evidence="1">Leaf</tissue>
    </source>
</reference>
<dbReference type="EMBL" id="NMUH01001516">
    <property type="protein sequence ID" value="MQL93107.1"/>
    <property type="molecule type" value="Genomic_DNA"/>
</dbReference>
<proteinExistence type="predicted"/>
<sequence>MACKISSLNPPPRPLPALRTKPTRTAHLAVTWAGGGDPGAAAAATAPPCPAGLCRVEFRTLPGCELGISRYPDFAYDASGGAGTGGGEEGGAGDSVSVSFDVGTLYIPPLTGATTRFLGLPLPPFLRIDIVPELFRGLIDRGTGQVRPLPYSALLTVAQVDLDFRARFCFSVGSIYRAPPLMVETKLTSESSEGSVRSGRGRRLDGEGLCRLVGVAKVEPIGDLLMDSFLSLPTECITRLNAQISFSEDSAISGQEQAAAAAAPRVD</sequence>
<protein>
    <submittedName>
        <fullName evidence="1">Uncharacterized protein</fullName>
    </submittedName>
</protein>
<gene>
    <name evidence="1" type="ORF">Taro_025741</name>
</gene>
<dbReference type="AlphaFoldDB" id="A0A843VF44"/>
<comment type="caution">
    <text evidence="1">The sequence shown here is derived from an EMBL/GenBank/DDBJ whole genome shotgun (WGS) entry which is preliminary data.</text>
</comment>
<dbReference type="Proteomes" id="UP000652761">
    <property type="component" value="Unassembled WGS sequence"/>
</dbReference>